<dbReference type="InterPro" id="IPR020904">
    <property type="entry name" value="Sc_DH/Rdtase_CS"/>
</dbReference>
<sequence>MSNLKEQTFIVTGGSSGIGKAIVEQLLELNANVVNADINELQIEKNNYLFVRTDITDLEEVNSLVKETLNKFKKIDGVINNAGINIPRLLVDGKKQNSEFELDLANYNKMMDINVKGTFLISQQCAREFIKNKKGVIINISSECGLEGSEGQGCYAATKAAIYSFTRTWAKELGKYNIRVVGVAPGILEETGLRTLSYETALAYTRGKSIEELRSGYSNVSTIPLARSGKLKEVADLVSYLASDNASYITGTTINIAGGKTRG</sequence>
<dbReference type="SUPFAM" id="SSF51735">
    <property type="entry name" value="NAD(P)-binding Rossmann-fold domains"/>
    <property type="match status" value="1"/>
</dbReference>
<dbReference type="AlphaFoldDB" id="A0A5B9Y324"/>
<comment type="similarity">
    <text evidence="1 3">Belongs to the short-chain dehydrogenases/reductases (SDR) family.</text>
</comment>
<evidence type="ECO:0000313" key="6">
    <source>
        <dbReference type="Proteomes" id="UP000323144"/>
    </source>
</evidence>
<dbReference type="Pfam" id="PF00106">
    <property type="entry name" value="adh_short"/>
    <property type="match status" value="1"/>
</dbReference>
<protein>
    <submittedName>
        <fullName evidence="5">Sorbitol-6-phosphate 2-dehydrogenase</fullName>
    </submittedName>
</protein>
<dbReference type="NCBIfam" id="NF004817">
    <property type="entry name" value="PRK06171.1"/>
    <property type="match status" value="1"/>
</dbReference>
<dbReference type="PROSITE" id="PS00061">
    <property type="entry name" value="ADH_SHORT"/>
    <property type="match status" value="1"/>
</dbReference>
<proteinExistence type="inferred from homology"/>
<dbReference type="InterPro" id="IPR002912">
    <property type="entry name" value="ACT_dom"/>
</dbReference>
<dbReference type="InterPro" id="IPR036291">
    <property type="entry name" value="NAD(P)-bd_dom_sf"/>
</dbReference>
<evidence type="ECO:0000313" key="5">
    <source>
        <dbReference type="EMBL" id="QEH61460.1"/>
    </source>
</evidence>
<name>A0A5B9Y324_9MOLU</name>
<dbReference type="Gene3D" id="3.40.50.720">
    <property type="entry name" value="NAD(P)-binding Rossmann-like Domain"/>
    <property type="match status" value="1"/>
</dbReference>
<dbReference type="GO" id="GO:0016491">
    <property type="term" value="F:oxidoreductase activity"/>
    <property type="evidence" value="ECO:0007669"/>
    <property type="project" value="UniProtKB-KW"/>
</dbReference>
<dbReference type="RefSeq" id="WP_166507855.1">
    <property type="nucleotide sequence ID" value="NZ_CP043026.1"/>
</dbReference>
<feature type="domain" description="ACT" evidence="4">
    <location>
        <begin position="7"/>
        <end position="86"/>
    </location>
</feature>
<dbReference type="InterPro" id="IPR002347">
    <property type="entry name" value="SDR_fam"/>
</dbReference>
<dbReference type="PRINTS" id="PR00081">
    <property type="entry name" value="GDHRDH"/>
</dbReference>
<reference evidence="5 6" key="1">
    <citation type="submission" date="2019-08" db="EMBL/GenBank/DDBJ databases">
        <title>Complete genome sequence of Spiroplasma chinense CCH (DSM 19755).</title>
        <authorList>
            <person name="Shen H.-Y."/>
            <person name="Lin Y.-C."/>
            <person name="Chou L."/>
            <person name="Kuo C.-H."/>
        </authorList>
    </citation>
    <scope>NUCLEOTIDE SEQUENCE [LARGE SCALE GENOMIC DNA]</scope>
    <source>
        <strain evidence="5 6">CCH</strain>
    </source>
</reference>
<dbReference type="CDD" id="cd05233">
    <property type="entry name" value="SDR_c"/>
    <property type="match status" value="1"/>
</dbReference>
<dbReference type="FunFam" id="3.40.50.720:FF:000084">
    <property type="entry name" value="Short-chain dehydrogenase reductase"/>
    <property type="match status" value="1"/>
</dbReference>
<evidence type="ECO:0000256" key="2">
    <source>
        <dbReference type="ARBA" id="ARBA00023002"/>
    </source>
</evidence>
<keyword evidence="2" id="KW-0560">Oxidoreductase</keyword>
<gene>
    <name evidence="5" type="primary">srlD</name>
    <name evidence="5" type="ORF">SCHIN_v1c02630</name>
</gene>
<evidence type="ECO:0000259" key="4">
    <source>
        <dbReference type="PROSITE" id="PS51671"/>
    </source>
</evidence>
<dbReference type="PROSITE" id="PS51671">
    <property type="entry name" value="ACT"/>
    <property type="match status" value="1"/>
</dbReference>
<dbReference type="Proteomes" id="UP000323144">
    <property type="component" value="Chromosome"/>
</dbReference>
<dbReference type="EMBL" id="CP043026">
    <property type="protein sequence ID" value="QEH61460.1"/>
    <property type="molecule type" value="Genomic_DNA"/>
</dbReference>
<accession>A0A5B9Y324</accession>
<dbReference type="PRINTS" id="PR00080">
    <property type="entry name" value="SDRFAMILY"/>
</dbReference>
<dbReference type="PANTHER" id="PTHR24321">
    <property type="entry name" value="DEHYDROGENASES, SHORT CHAIN"/>
    <property type="match status" value="1"/>
</dbReference>
<evidence type="ECO:0000256" key="3">
    <source>
        <dbReference type="RuleBase" id="RU000363"/>
    </source>
</evidence>
<organism evidence="5 6">
    <name type="scientific">Spiroplasma chinense</name>
    <dbReference type="NCBI Taxonomy" id="216932"/>
    <lineage>
        <taxon>Bacteria</taxon>
        <taxon>Bacillati</taxon>
        <taxon>Mycoplasmatota</taxon>
        <taxon>Mollicutes</taxon>
        <taxon>Entomoplasmatales</taxon>
        <taxon>Spiroplasmataceae</taxon>
        <taxon>Spiroplasma</taxon>
    </lineage>
</organism>
<keyword evidence="6" id="KW-1185">Reference proteome</keyword>
<dbReference type="PANTHER" id="PTHR24321:SF8">
    <property type="entry name" value="ESTRADIOL 17-BETA-DEHYDROGENASE 8-RELATED"/>
    <property type="match status" value="1"/>
</dbReference>
<dbReference type="KEGG" id="schi:SCHIN_v1c02630"/>
<evidence type="ECO:0000256" key="1">
    <source>
        <dbReference type="ARBA" id="ARBA00006484"/>
    </source>
</evidence>